<reference evidence="4 5" key="1">
    <citation type="journal article" date="2016" name="Environ. Microbiol.">
        <title>Genomic resolution of a cold subsurface aquifer community provides metabolic insights for novel microbes adapted to high CO concentrations.</title>
        <authorList>
            <person name="Probst A.J."/>
            <person name="Castelle C.J."/>
            <person name="Singh A."/>
            <person name="Brown C.T."/>
            <person name="Anantharaman K."/>
            <person name="Sharon I."/>
            <person name="Hug L.A."/>
            <person name="Burstein D."/>
            <person name="Emerson J.B."/>
            <person name="Thomas B.C."/>
            <person name="Banfield J.F."/>
        </authorList>
    </citation>
    <scope>NUCLEOTIDE SEQUENCE [LARGE SCALE GENOMIC DNA]</scope>
    <source>
        <strain evidence="4">CG1_02_37_44</strain>
    </source>
</reference>
<accession>A0A1J4TBD3</accession>
<keyword evidence="3" id="KW-0963">Cytoplasm</keyword>
<sequence length="80" mass="9811">MAKEESIKELDEEQRVIINICRDFYLYYYLPPMERIIIKIMERKFDSKLKGSKRYLYTKFKEEPHQVFKLAGMPKPNQVY</sequence>
<dbReference type="Proteomes" id="UP000183192">
    <property type="component" value="Unassembled WGS sequence"/>
</dbReference>
<dbReference type="STRING" id="1805146.AUJ27_01805"/>
<protein>
    <recommendedName>
        <fullName evidence="6">Sulfurtransferase TusE</fullName>
    </recommendedName>
</protein>
<dbReference type="EMBL" id="MNUU01000033">
    <property type="protein sequence ID" value="OIO07798.1"/>
    <property type="molecule type" value="Genomic_DNA"/>
</dbReference>
<gene>
    <name evidence="4" type="ORF">AUJ27_01805</name>
</gene>
<comment type="subcellular location">
    <subcellularLocation>
        <location evidence="1">Cytoplasm</location>
    </subcellularLocation>
</comment>
<dbReference type="Pfam" id="PF04358">
    <property type="entry name" value="DsrC"/>
    <property type="match status" value="1"/>
</dbReference>
<evidence type="ECO:0000313" key="5">
    <source>
        <dbReference type="Proteomes" id="UP000183192"/>
    </source>
</evidence>
<dbReference type="InterPro" id="IPR007453">
    <property type="entry name" value="DsrC/TusE"/>
</dbReference>
<name>A0A1J4TBD3_9BACT</name>
<evidence type="ECO:0000313" key="4">
    <source>
        <dbReference type="EMBL" id="OIO07798.1"/>
    </source>
</evidence>
<dbReference type="GO" id="GO:0097163">
    <property type="term" value="F:sulfur carrier activity"/>
    <property type="evidence" value="ECO:0007669"/>
    <property type="project" value="TreeGrafter"/>
</dbReference>
<comment type="caution">
    <text evidence="4">The sequence shown here is derived from an EMBL/GenBank/DDBJ whole genome shotgun (WGS) entry which is preliminary data.</text>
</comment>
<dbReference type="PANTHER" id="PTHR37010">
    <property type="entry name" value="SULFURTRANSFERASE TUSE"/>
    <property type="match status" value="1"/>
</dbReference>
<organism evidence="4 5">
    <name type="scientific">Candidatus Falkowbacteria bacterium CG1_02_37_44</name>
    <dbReference type="NCBI Taxonomy" id="1805146"/>
    <lineage>
        <taxon>Bacteria</taxon>
        <taxon>Candidatus Falkowiibacteriota</taxon>
    </lineage>
</organism>
<dbReference type="PANTHER" id="PTHR37010:SF1">
    <property type="entry name" value="SULFURTRANSFERASE TUSE"/>
    <property type="match status" value="1"/>
</dbReference>
<dbReference type="AlphaFoldDB" id="A0A1J4TBD3"/>
<evidence type="ECO:0000256" key="3">
    <source>
        <dbReference type="ARBA" id="ARBA00022490"/>
    </source>
</evidence>
<dbReference type="GO" id="GO:0005737">
    <property type="term" value="C:cytoplasm"/>
    <property type="evidence" value="ECO:0007669"/>
    <property type="project" value="UniProtKB-SubCell"/>
</dbReference>
<dbReference type="InterPro" id="IPR042072">
    <property type="entry name" value="DsrC-like_C"/>
</dbReference>
<dbReference type="SUPFAM" id="SSF69721">
    <property type="entry name" value="DsrC, the gamma subunit of dissimilatory sulfite reductase"/>
    <property type="match status" value="1"/>
</dbReference>
<proteinExistence type="inferred from homology"/>
<comment type="similarity">
    <text evidence="2">Belongs to the DsrC/TusE family.</text>
</comment>
<evidence type="ECO:0008006" key="6">
    <source>
        <dbReference type="Google" id="ProtNLM"/>
    </source>
</evidence>
<dbReference type="GO" id="GO:0002143">
    <property type="term" value="P:tRNA wobble position uridine thiolation"/>
    <property type="evidence" value="ECO:0007669"/>
    <property type="project" value="TreeGrafter"/>
</dbReference>
<evidence type="ECO:0000256" key="1">
    <source>
        <dbReference type="ARBA" id="ARBA00004496"/>
    </source>
</evidence>
<dbReference type="NCBIfam" id="TIGR03342">
    <property type="entry name" value="dsrC_tusE_dsvC"/>
    <property type="match status" value="1"/>
</dbReference>
<evidence type="ECO:0000256" key="2">
    <source>
        <dbReference type="ARBA" id="ARBA00005718"/>
    </source>
</evidence>
<dbReference type="Gene3D" id="1.10.10.370">
    <property type="entry name" value="DsrC-like protein, C-terminal domain"/>
    <property type="match status" value="1"/>
</dbReference>
<dbReference type="InterPro" id="IPR025526">
    <property type="entry name" value="DsrC-like_dom_sf"/>
</dbReference>